<dbReference type="EMBL" id="JAAMPC010000011">
    <property type="protein sequence ID" value="KAG2280738.1"/>
    <property type="molecule type" value="Genomic_DNA"/>
</dbReference>
<protein>
    <submittedName>
        <fullName evidence="2">Uncharacterized protein</fullName>
    </submittedName>
</protein>
<evidence type="ECO:0000313" key="2">
    <source>
        <dbReference type="EMBL" id="KAG2280738.1"/>
    </source>
</evidence>
<accession>A0A8X7R3S9</accession>
<organism evidence="2 3">
    <name type="scientific">Brassica carinata</name>
    <name type="common">Ethiopian mustard</name>
    <name type="synonym">Abyssinian cabbage</name>
    <dbReference type="NCBI Taxonomy" id="52824"/>
    <lineage>
        <taxon>Eukaryota</taxon>
        <taxon>Viridiplantae</taxon>
        <taxon>Streptophyta</taxon>
        <taxon>Embryophyta</taxon>
        <taxon>Tracheophyta</taxon>
        <taxon>Spermatophyta</taxon>
        <taxon>Magnoliopsida</taxon>
        <taxon>eudicotyledons</taxon>
        <taxon>Gunneridae</taxon>
        <taxon>Pentapetalae</taxon>
        <taxon>rosids</taxon>
        <taxon>malvids</taxon>
        <taxon>Brassicales</taxon>
        <taxon>Brassicaceae</taxon>
        <taxon>Brassiceae</taxon>
        <taxon>Brassica</taxon>
    </lineage>
</organism>
<dbReference type="AlphaFoldDB" id="A0A8X7R3S9"/>
<evidence type="ECO:0000313" key="3">
    <source>
        <dbReference type="Proteomes" id="UP000886595"/>
    </source>
</evidence>
<evidence type="ECO:0000256" key="1">
    <source>
        <dbReference type="SAM" id="MobiDB-lite"/>
    </source>
</evidence>
<comment type="caution">
    <text evidence="2">The sequence shown here is derived from an EMBL/GenBank/DDBJ whole genome shotgun (WGS) entry which is preliminary data.</text>
</comment>
<dbReference type="Proteomes" id="UP000886595">
    <property type="component" value="Unassembled WGS sequence"/>
</dbReference>
<reference evidence="2 3" key="1">
    <citation type="submission" date="2020-02" db="EMBL/GenBank/DDBJ databases">
        <authorList>
            <person name="Ma Q."/>
            <person name="Huang Y."/>
            <person name="Song X."/>
            <person name="Pei D."/>
        </authorList>
    </citation>
    <scope>NUCLEOTIDE SEQUENCE [LARGE SCALE GENOMIC DNA]</scope>
    <source>
        <strain evidence="2">Sxm20200214</strain>
        <tissue evidence="2">Leaf</tissue>
    </source>
</reference>
<keyword evidence="3" id="KW-1185">Reference proteome</keyword>
<feature type="region of interest" description="Disordered" evidence="1">
    <location>
        <begin position="28"/>
        <end position="86"/>
    </location>
</feature>
<name>A0A8X7R3S9_BRACI</name>
<proteinExistence type="predicted"/>
<feature type="compositionally biased region" description="Low complexity" evidence="1">
    <location>
        <begin position="33"/>
        <end position="46"/>
    </location>
</feature>
<feature type="compositionally biased region" description="Polar residues" evidence="1">
    <location>
        <begin position="61"/>
        <end position="86"/>
    </location>
</feature>
<gene>
    <name evidence="2" type="ORF">Bca52824_051958</name>
</gene>
<sequence length="86" mass="9871">MEALSFMKLWLTNANGNKPRREIQNLISTKNMIPSSSSRSLPPISLQRKTKPMKIEKTNRQRSLSQRAKSSLLSKPLQNLNLRSLH</sequence>